<keyword evidence="4" id="KW-1185">Reference proteome</keyword>
<sequence length="293" mass="32376">MSFAYYINHILLASIVYFNTLLVLSITIKSVESVSVPSIPTSVPLDLTTPQDYNASIDAFSSLATIIPSIFIVLTLNKKVIDYKLFLILDDCLTFGLFGALPAILILVNGASIIYIIMPSVGVGFLITSMYIHYCMDCGEPRRCCINFFYIISISLCASACLVILMAKQLIRVPDLKNFTPTNCTDLLDDYPIPYMLFTSVLFMGAILSLSLIVGWFISNSVYVTKITMGLASIVISRIIWYLQQLTDQKNDGKVPVPVYFSMFIFKFKESDSSKGSPNATEPGSSSQNRASS</sequence>
<accession>A0A9N8W5F5</accession>
<feature type="transmembrane region" description="Helical" evidence="2">
    <location>
        <begin position="86"/>
        <end position="107"/>
    </location>
</feature>
<feature type="region of interest" description="Disordered" evidence="1">
    <location>
        <begin position="271"/>
        <end position="293"/>
    </location>
</feature>
<dbReference type="Proteomes" id="UP000789831">
    <property type="component" value="Unassembled WGS sequence"/>
</dbReference>
<evidence type="ECO:0000256" key="1">
    <source>
        <dbReference type="SAM" id="MobiDB-lite"/>
    </source>
</evidence>
<protein>
    <submittedName>
        <fullName evidence="3">11487_t:CDS:1</fullName>
    </submittedName>
</protein>
<feature type="compositionally biased region" description="Polar residues" evidence="1">
    <location>
        <begin position="274"/>
        <end position="293"/>
    </location>
</feature>
<reference evidence="3" key="1">
    <citation type="submission" date="2021-06" db="EMBL/GenBank/DDBJ databases">
        <authorList>
            <person name="Kallberg Y."/>
            <person name="Tangrot J."/>
            <person name="Rosling A."/>
        </authorList>
    </citation>
    <scope>NUCLEOTIDE SEQUENCE</scope>
    <source>
        <strain evidence="3">MT106</strain>
    </source>
</reference>
<feature type="transmembrane region" description="Helical" evidence="2">
    <location>
        <begin position="53"/>
        <end position="74"/>
    </location>
</feature>
<evidence type="ECO:0000313" key="3">
    <source>
        <dbReference type="EMBL" id="CAG8474846.1"/>
    </source>
</evidence>
<keyword evidence="2" id="KW-0472">Membrane</keyword>
<keyword evidence="2" id="KW-1133">Transmembrane helix</keyword>
<name>A0A9N8W5F5_9GLOM</name>
<feature type="transmembrane region" description="Helical" evidence="2">
    <location>
        <begin position="146"/>
        <end position="167"/>
    </location>
</feature>
<dbReference type="EMBL" id="CAJVPL010000260">
    <property type="protein sequence ID" value="CAG8474846.1"/>
    <property type="molecule type" value="Genomic_DNA"/>
</dbReference>
<proteinExistence type="predicted"/>
<organism evidence="3 4">
    <name type="scientific">Ambispora gerdemannii</name>
    <dbReference type="NCBI Taxonomy" id="144530"/>
    <lineage>
        <taxon>Eukaryota</taxon>
        <taxon>Fungi</taxon>
        <taxon>Fungi incertae sedis</taxon>
        <taxon>Mucoromycota</taxon>
        <taxon>Glomeromycotina</taxon>
        <taxon>Glomeromycetes</taxon>
        <taxon>Archaeosporales</taxon>
        <taxon>Ambisporaceae</taxon>
        <taxon>Ambispora</taxon>
    </lineage>
</organism>
<gene>
    <name evidence="3" type="ORF">AGERDE_LOCUS2926</name>
</gene>
<evidence type="ECO:0000313" key="4">
    <source>
        <dbReference type="Proteomes" id="UP000789831"/>
    </source>
</evidence>
<feature type="transmembrane region" description="Helical" evidence="2">
    <location>
        <begin position="195"/>
        <end position="218"/>
    </location>
</feature>
<comment type="caution">
    <text evidence="3">The sequence shown here is derived from an EMBL/GenBank/DDBJ whole genome shotgun (WGS) entry which is preliminary data.</text>
</comment>
<feature type="transmembrane region" description="Helical" evidence="2">
    <location>
        <begin position="113"/>
        <end position="134"/>
    </location>
</feature>
<evidence type="ECO:0000256" key="2">
    <source>
        <dbReference type="SAM" id="Phobius"/>
    </source>
</evidence>
<keyword evidence="2" id="KW-0812">Transmembrane</keyword>
<dbReference type="AlphaFoldDB" id="A0A9N8W5F5"/>
<feature type="transmembrane region" description="Helical" evidence="2">
    <location>
        <begin position="7"/>
        <end position="28"/>
    </location>
</feature>